<dbReference type="GO" id="GO:0005739">
    <property type="term" value="C:mitochondrion"/>
    <property type="evidence" value="ECO:0007669"/>
    <property type="project" value="TreeGrafter"/>
</dbReference>
<dbReference type="EMBL" id="JANBVN010000035">
    <property type="protein sequence ID" value="KAJ9158484.1"/>
    <property type="molecule type" value="Genomic_DNA"/>
</dbReference>
<dbReference type="InterPro" id="IPR002661">
    <property type="entry name" value="Ribosome_recyc_fac"/>
</dbReference>
<evidence type="ECO:0000313" key="7">
    <source>
        <dbReference type="EMBL" id="KAJ9158484.1"/>
    </source>
</evidence>
<evidence type="ECO:0000256" key="1">
    <source>
        <dbReference type="ARBA" id="ARBA00005912"/>
    </source>
</evidence>
<accession>A0AA38VYE0</accession>
<dbReference type="Gene3D" id="3.30.1360.40">
    <property type="match status" value="1"/>
</dbReference>
<evidence type="ECO:0000256" key="3">
    <source>
        <dbReference type="ARBA" id="ARBA00024909"/>
    </source>
</evidence>
<dbReference type="PANTHER" id="PTHR20982:SF3">
    <property type="entry name" value="MITOCHONDRIAL RIBOSOME RECYCLING FACTOR PSEUDO 1"/>
    <property type="match status" value="1"/>
</dbReference>
<dbReference type="Pfam" id="PF01765">
    <property type="entry name" value="RRF"/>
    <property type="match status" value="1"/>
</dbReference>
<dbReference type="InterPro" id="IPR036191">
    <property type="entry name" value="RRF_sf"/>
</dbReference>
<evidence type="ECO:0000259" key="6">
    <source>
        <dbReference type="Pfam" id="PF01765"/>
    </source>
</evidence>
<dbReference type="GO" id="GO:0006412">
    <property type="term" value="P:translation"/>
    <property type="evidence" value="ECO:0007669"/>
    <property type="project" value="UniProtKB-KW"/>
</dbReference>
<sequence length="288" mass="32186">MRPLGHAGALLRGTKVLSRAVSSVEEATVAPFCQRIGACRQASRPCISARHSSPTCVARRQFSQSPVVAKKKQHQEVKPPKNSSNNTAPSASSDAPKPNLADPFDLADLEHAFAKGTEHYLNELTKARSGGRFNPDVLGQLRVRPDKKSPETFPLHELAAIVPKRGSRKVSVLVHELANVKPVMTAIQASPDLNQQPQRVEDNEQELVLTVQAEDPAEAAKRLKDILNAWRQQVRDAKHKREQVVKKWWRDGNIVDDDFKRLEKEMQKLQDKKMAEIKAKEKEVEGRS</sequence>
<reference evidence="7" key="1">
    <citation type="submission" date="2022-07" db="EMBL/GenBank/DDBJ databases">
        <title>Fungi with potential for degradation of polypropylene.</title>
        <authorList>
            <person name="Gostincar C."/>
        </authorList>
    </citation>
    <scope>NUCLEOTIDE SEQUENCE</scope>
    <source>
        <strain evidence="7">EXF-13287</strain>
    </source>
</reference>
<comment type="function">
    <text evidence="3">Necessary for protein synthesis in mitochondria. Functions as a ribosome recycling factor in mitochondria.</text>
</comment>
<dbReference type="Proteomes" id="UP001174691">
    <property type="component" value="Unassembled WGS sequence"/>
</dbReference>
<feature type="coiled-coil region" evidence="4">
    <location>
        <begin position="220"/>
        <end position="279"/>
    </location>
</feature>
<keyword evidence="8" id="KW-1185">Reference proteome</keyword>
<feature type="region of interest" description="Disordered" evidence="5">
    <location>
        <begin position="60"/>
        <end position="103"/>
    </location>
</feature>
<gene>
    <name evidence="7" type="ORF">NKR19_g3273</name>
</gene>
<dbReference type="GO" id="GO:0043023">
    <property type="term" value="F:ribosomal large subunit binding"/>
    <property type="evidence" value="ECO:0007669"/>
    <property type="project" value="TreeGrafter"/>
</dbReference>
<dbReference type="AlphaFoldDB" id="A0AA38VYE0"/>
<dbReference type="PANTHER" id="PTHR20982">
    <property type="entry name" value="RIBOSOME RECYCLING FACTOR"/>
    <property type="match status" value="1"/>
</dbReference>
<comment type="similarity">
    <text evidence="1">Belongs to the RRF family.</text>
</comment>
<comment type="caution">
    <text evidence="7">The sequence shown here is derived from an EMBL/GenBank/DDBJ whole genome shotgun (WGS) entry which is preliminary data.</text>
</comment>
<keyword evidence="2" id="KW-0648">Protein biosynthesis</keyword>
<evidence type="ECO:0000256" key="2">
    <source>
        <dbReference type="ARBA" id="ARBA00022917"/>
    </source>
</evidence>
<dbReference type="Gene3D" id="1.10.132.20">
    <property type="entry name" value="Ribosome-recycling factor"/>
    <property type="match status" value="1"/>
</dbReference>
<feature type="domain" description="Ribosome recycling factor" evidence="6">
    <location>
        <begin position="122"/>
        <end position="283"/>
    </location>
</feature>
<keyword evidence="4" id="KW-0175">Coiled coil</keyword>
<dbReference type="SUPFAM" id="SSF55194">
    <property type="entry name" value="Ribosome recycling factor, RRF"/>
    <property type="match status" value="1"/>
</dbReference>
<evidence type="ECO:0000256" key="5">
    <source>
        <dbReference type="SAM" id="MobiDB-lite"/>
    </source>
</evidence>
<evidence type="ECO:0000313" key="8">
    <source>
        <dbReference type="Proteomes" id="UP001174691"/>
    </source>
</evidence>
<dbReference type="InterPro" id="IPR023584">
    <property type="entry name" value="Ribosome_recyc_fac_dom"/>
</dbReference>
<proteinExistence type="inferred from homology"/>
<organism evidence="7 8">
    <name type="scientific">Coniochaeta hoffmannii</name>
    <dbReference type="NCBI Taxonomy" id="91930"/>
    <lineage>
        <taxon>Eukaryota</taxon>
        <taxon>Fungi</taxon>
        <taxon>Dikarya</taxon>
        <taxon>Ascomycota</taxon>
        <taxon>Pezizomycotina</taxon>
        <taxon>Sordariomycetes</taxon>
        <taxon>Sordariomycetidae</taxon>
        <taxon>Coniochaetales</taxon>
        <taxon>Coniochaetaceae</taxon>
        <taxon>Coniochaeta</taxon>
    </lineage>
</organism>
<evidence type="ECO:0000256" key="4">
    <source>
        <dbReference type="SAM" id="Coils"/>
    </source>
</evidence>
<feature type="compositionally biased region" description="Low complexity" evidence="5">
    <location>
        <begin position="80"/>
        <end position="96"/>
    </location>
</feature>
<protein>
    <submittedName>
        <fullName evidence="7">Ribosome recycling factor</fullName>
    </submittedName>
</protein>
<name>A0AA38VYE0_9PEZI</name>